<comment type="pathway">
    <text evidence="2">Carbohydrate metabolism.</text>
</comment>
<proteinExistence type="inferred from homology"/>
<dbReference type="SUPFAM" id="SSF53067">
    <property type="entry name" value="Actin-like ATPase domain"/>
    <property type="match status" value="2"/>
</dbReference>
<sequence>MNSAAEFLKRHSQSPEQVDAEQQILLFCRDMERGLQRDGQTIPMIPTYLCNVDRSQIKGGKRILIDAGGTNFRSALGSFEGGKILIERQQKRAMPASGGETLSKSEFYDSIAQSIAPLCDEGGDVGFCFSYPVDMESNLDGKVKSFSKEVKAPQVIGTYVGAETLAALKKYDGRQRKIAILNDTVATLLGGMAISQKDYSTYLGYIYGTGTNVCCIVDTEKITKAKNLPRGKMLINMECGGYDKFPMGDFDKKAAAKTDAPDSQLYEKMTSGKYLSEIMFEALCTAAEEGHVSRKPAHFDLKDVSALLQGQTTLGLSAEDVGFASEICRLLIRRAAKLGAIANTAAAVFTAKGDKPVAIVAEGTTFNKLVGYRACFESYLAEYFSRRGLCYEVVQGEDLNLVGTLMATMAL</sequence>
<evidence type="ECO:0000259" key="10">
    <source>
        <dbReference type="Pfam" id="PF00349"/>
    </source>
</evidence>
<keyword evidence="5" id="KW-0547">Nucleotide-binding</keyword>
<dbReference type="Gene3D" id="3.30.420.40">
    <property type="match status" value="1"/>
</dbReference>
<dbReference type="PANTHER" id="PTHR19443:SF16">
    <property type="entry name" value="HEXOKINASE TYPE 1-RELATED"/>
    <property type="match status" value="1"/>
</dbReference>
<evidence type="ECO:0008006" key="14">
    <source>
        <dbReference type="Google" id="ProtNLM"/>
    </source>
</evidence>
<dbReference type="CDD" id="cd24000">
    <property type="entry name" value="ASKHA_NBD_HK"/>
    <property type="match status" value="1"/>
</dbReference>
<keyword evidence="7" id="KW-0067">ATP-binding</keyword>
<dbReference type="GO" id="GO:0005524">
    <property type="term" value="F:ATP binding"/>
    <property type="evidence" value="ECO:0007669"/>
    <property type="project" value="UniProtKB-KW"/>
</dbReference>
<evidence type="ECO:0000256" key="1">
    <source>
        <dbReference type="ARBA" id="ARBA00004921"/>
    </source>
</evidence>
<dbReference type="InterPro" id="IPR022672">
    <property type="entry name" value="Hexokinase_N"/>
</dbReference>
<evidence type="ECO:0000256" key="2">
    <source>
        <dbReference type="ARBA" id="ARBA00005007"/>
    </source>
</evidence>
<dbReference type="Proteomes" id="UP000886852">
    <property type="component" value="Unassembled WGS sequence"/>
</dbReference>
<dbReference type="GO" id="GO:0004340">
    <property type="term" value="F:glucokinase activity"/>
    <property type="evidence" value="ECO:0007669"/>
    <property type="project" value="TreeGrafter"/>
</dbReference>
<dbReference type="GO" id="GO:0005536">
    <property type="term" value="F:D-glucose binding"/>
    <property type="evidence" value="ECO:0007669"/>
    <property type="project" value="InterPro"/>
</dbReference>
<comment type="pathway">
    <text evidence="1">Carbohydrate degradation.</text>
</comment>
<reference evidence="12" key="1">
    <citation type="submission" date="2020-10" db="EMBL/GenBank/DDBJ databases">
        <authorList>
            <person name="Gilroy R."/>
        </authorList>
    </citation>
    <scope>NUCLEOTIDE SEQUENCE</scope>
    <source>
        <strain evidence="12">ChiHjej12B11-7776</strain>
    </source>
</reference>
<dbReference type="EMBL" id="DVOC01000055">
    <property type="protein sequence ID" value="HIU90991.1"/>
    <property type="molecule type" value="Genomic_DNA"/>
</dbReference>
<dbReference type="GO" id="GO:0008865">
    <property type="term" value="F:fructokinase activity"/>
    <property type="evidence" value="ECO:0007669"/>
    <property type="project" value="TreeGrafter"/>
</dbReference>
<keyword evidence="8" id="KW-0324">Glycolysis</keyword>
<organism evidence="12 13">
    <name type="scientific">Candidatus Fimimonas merdipullorum</name>
    <dbReference type="NCBI Taxonomy" id="2840822"/>
    <lineage>
        <taxon>Bacteria</taxon>
        <taxon>Pseudomonadati</taxon>
        <taxon>Myxococcota</taxon>
        <taxon>Myxococcia</taxon>
        <taxon>Myxococcales</taxon>
        <taxon>Cystobacterineae</taxon>
        <taxon>Myxococcaceae</taxon>
        <taxon>Myxococcaceae incertae sedis</taxon>
        <taxon>Candidatus Fimimonas</taxon>
    </lineage>
</organism>
<dbReference type="Pfam" id="PF00349">
    <property type="entry name" value="Hexokinase_1"/>
    <property type="match status" value="1"/>
</dbReference>
<dbReference type="InterPro" id="IPR001312">
    <property type="entry name" value="Hexokinase"/>
</dbReference>
<comment type="similarity">
    <text evidence="3">Belongs to the hexokinase family.</text>
</comment>
<evidence type="ECO:0000256" key="6">
    <source>
        <dbReference type="ARBA" id="ARBA00022777"/>
    </source>
</evidence>
<protein>
    <recommendedName>
        <fullName evidence="14">Hexokinase</fullName>
    </recommendedName>
</protein>
<evidence type="ECO:0000256" key="7">
    <source>
        <dbReference type="ARBA" id="ARBA00022840"/>
    </source>
</evidence>
<dbReference type="PROSITE" id="PS51748">
    <property type="entry name" value="HEXOKINASE_2"/>
    <property type="match status" value="1"/>
</dbReference>
<feature type="domain" description="Hexokinase C-terminal" evidence="11">
    <location>
        <begin position="203"/>
        <end position="406"/>
    </location>
</feature>
<evidence type="ECO:0000256" key="3">
    <source>
        <dbReference type="ARBA" id="ARBA00009225"/>
    </source>
</evidence>
<feature type="domain" description="Hexokinase N-terminal" evidence="10">
    <location>
        <begin position="25"/>
        <end position="190"/>
    </location>
</feature>
<dbReference type="PRINTS" id="PR00475">
    <property type="entry name" value="HEXOKINASE"/>
</dbReference>
<evidence type="ECO:0000256" key="8">
    <source>
        <dbReference type="ARBA" id="ARBA00023152"/>
    </source>
</evidence>
<evidence type="ECO:0000256" key="4">
    <source>
        <dbReference type="ARBA" id="ARBA00022679"/>
    </source>
</evidence>
<accession>A0A9D1MXR8</accession>
<evidence type="ECO:0000313" key="12">
    <source>
        <dbReference type="EMBL" id="HIU90991.1"/>
    </source>
</evidence>
<dbReference type="Pfam" id="PF03727">
    <property type="entry name" value="Hexokinase_2"/>
    <property type="match status" value="1"/>
</dbReference>
<comment type="caution">
    <text evidence="12">The sequence shown here is derived from an EMBL/GenBank/DDBJ whole genome shotgun (WGS) entry which is preliminary data.</text>
</comment>
<evidence type="ECO:0000256" key="5">
    <source>
        <dbReference type="ARBA" id="ARBA00022741"/>
    </source>
</evidence>
<dbReference type="PANTHER" id="PTHR19443">
    <property type="entry name" value="HEXOKINASE"/>
    <property type="match status" value="1"/>
</dbReference>
<dbReference type="Gene3D" id="3.40.367.20">
    <property type="match status" value="1"/>
</dbReference>
<evidence type="ECO:0000313" key="13">
    <source>
        <dbReference type="Proteomes" id="UP000886852"/>
    </source>
</evidence>
<evidence type="ECO:0000256" key="9">
    <source>
        <dbReference type="ARBA" id="ARBA00047905"/>
    </source>
</evidence>
<comment type="catalytic activity">
    <reaction evidence="9">
        <text>D-fructose + ATP = D-fructose 6-phosphate + ADP + H(+)</text>
        <dbReference type="Rhea" id="RHEA:16125"/>
        <dbReference type="ChEBI" id="CHEBI:15378"/>
        <dbReference type="ChEBI" id="CHEBI:30616"/>
        <dbReference type="ChEBI" id="CHEBI:37721"/>
        <dbReference type="ChEBI" id="CHEBI:61527"/>
        <dbReference type="ChEBI" id="CHEBI:456216"/>
        <dbReference type="EC" id="2.7.1.1"/>
    </reaction>
    <physiologicalReaction direction="left-to-right" evidence="9">
        <dbReference type="Rhea" id="RHEA:16126"/>
    </physiologicalReaction>
</comment>
<dbReference type="InterPro" id="IPR043129">
    <property type="entry name" value="ATPase_NBD"/>
</dbReference>
<keyword evidence="6" id="KW-0418">Kinase</keyword>
<dbReference type="AlphaFoldDB" id="A0A9D1MXR8"/>
<name>A0A9D1MXR8_9BACT</name>
<dbReference type="GO" id="GO:0006006">
    <property type="term" value="P:glucose metabolic process"/>
    <property type="evidence" value="ECO:0007669"/>
    <property type="project" value="TreeGrafter"/>
</dbReference>
<dbReference type="GO" id="GO:0001678">
    <property type="term" value="P:intracellular glucose homeostasis"/>
    <property type="evidence" value="ECO:0007669"/>
    <property type="project" value="InterPro"/>
</dbReference>
<dbReference type="GO" id="GO:0006096">
    <property type="term" value="P:glycolytic process"/>
    <property type="evidence" value="ECO:0007669"/>
    <property type="project" value="UniProtKB-KW"/>
</dbReference>
<gene>
    <name evidence="12" type="ORF">IAC72_03180</name>
</gene>
<evidence type="ECO:0000259" key="11">
    <source>
        <dbReference type="Pfam" id="PF03727"/>
    </source>
</evidence>
<keyword evidence="4" id="KW-0808">Transferase</keyword>
<reference evidence="12" key="2">
    <citation type="journal article" date="2021" name="PeerJ">
        <title>Extensive microbial diversity within the chicken gut microbiome revealed by metagenomics and culture.</title>
        <authorList>
            <person name="Gilroy R."/>
            <person name="Ravi A."/>
            <person name="Getino M."/>
            <person name="Pursley I."/>
            <person name="Horton D.L."/>
            <person name="Alikhan N.F."/>
            <person name="Baker D."/>
            <person name="Gharbi K."/>
            <person name="Hall N."/>
            <person name="Watson M."/>
            <person name="Adriaenssens E.M."/>
            <person name="Foster-Nyarko E."/>
            <person name="Jarju S."/>
            <person name="Secka A."/>
            <person name="Antonio M."/>
            <person name="Oren A."/>
            <person name="Chaudhuri R.R."/>
            <person name="La Ragione R."/>
            <person name="Hildebrand F."/>
            <person name="Pallen M.J."/>
        </authorList>
    </citation>
    <scope>NUCLEOTIDE SEQUENCE</scope>
    <source>
        <strain evidence="12">ChiHjej12B11-7776</strain>
    </source>
</reference>
<dbReference type="InterPro" id="IPR022673">
    <property type="entry name" value="Hexokinase_C"/>
</dbReference>